<organism evidence="7 8">
    <name type="scientific">Lysobacter soyae</name>
    <dbReference type="NCBI Taxonomy" id="2764185"/>
    <lineage>
        <taxon>Bacteria</taxon>
        <taxon>Pseudomonadati</taxon>
        <taxon>Pseudomonadota</taxon>
        <taxon>Gammaproteobacteria</taxon>
        <taxon>Lysobacterales</taxon>
        <taxon>Lysobacteraceae</taxon>
        <taxon>Lysobacter</taxon>
    </lineage>
</organism>
<keyword evidence="1" id="KW-0645">Protease</keyword>
<evidence type="ECO:0000313" key="7">
    <source>
        <dbReference type="EMBL" id="QYR52874.1"/>
    </source>
</evidence>
<dbReference type="Gene3D" id="3.40.140.10">
    <property type="entry name" value="Cytidine Deaminase, domain 2"/>
    <property type="match status" value="1"/>
</dbReference>
<keyword evidence="8" id="KW-1185">Reference proteome</keyword>
<evidence type="ECO:0000313" key="8">
    <source>
        <dbReference type="Proteomes" id="UP000824755"/>
    </source>
</evidence>
<evidence type="ECO:0000256" key="2">
    <source>
        <dbReference type="ARBA" id="ARBA00022723"/>
    </source>
</evidence>
<accession>A0ABX8WNB9</accession>
<dbReference type="EMBL" id="CP080544">
    <property type="protein sequence ID" value="QYR52874.1"/>
    <property type="molecule type" value="Genomic_DNA"/>
</dbReference>
<keyword evidence="4" id="KW-0862">Zinc</keyword>
<dbReference type="Proteomes" id="UP000824755">
    <property type="component" value="Chromosome"/>
</dbReference>
<dbReference type="Pfam" id="PF04002">
    <property type="entry name" value="RadC"/>
    <property type="match status" value="1"/>
</dbReference>
<dbReference type="InterPro" id="IPR025657">
    <property type="entry name" value="RadC_JAB"/>
</dbReference>
<dbReference type="PROSITE" id="PS01302">
    <property type="entry name" value="UPF0758"/>
    <property type="match status" value="1"/>
</dbReference>
<dbReference type="InterPro" id="IPR001405">
    <property type="entry name" value="UPF0758"/>
</dbReference>
<dbReference type="PROSITE" id="PS50249">
    <property type="entry name" value="MPN"/>
    <property type="match status" value="1"/>
</dbReference>
<proteinExistence type="predicted"/>
<dbReference type="RefSeq" id="WP_220379694.1">
    <property type="nucleotide sequence ID" value="NZ_CP080544.1"/>
</dbReference>
<protein>
    <submittedName>
        <fullName evidence="7">DNA repair protein RadC</fullName>
    </submittedName>
</protein>
<keyword evidence="2" id="KW-0479">Metal-binding</keyword>
<name>A0ABX8WNB9_9GAMM</name>
<feature type="domain" description="MPN" evidence="6">
    <location>
        <begin position="69"/>
        <end position="192"/>
    </location>
</feature>
<dbReference type="PANTHER" id="PTHR30471:SF3">
    <property type="entry name" value="UPF0758 PROTEIN YEES-RELATED"/>
    <property type="match status" value="1"/>
</dbReference>
<sequence>MANVQAITRQVARLKSKFNIYRHWRRQVEQQIKEALFVRTQSGRYRPADSTQIIEAARAVVDRNAVKGMAFADMATSQRFFIDKLAGLQREVFAVAFLDTRNRLIAHEEMFLGTIDGAEVHAREVVRRGLALGAGGVIVAHNHPSGHLEPSAADRAVTSRLKQALALVDIRLLDHIVVGGLKAVSLAARGWV</sequence>
<evidence type="ECO:0000256" key="4">
    <source>
        <dbReference type="ARBA" id="ARBA00022833"/>
    </source>
</evidence>
<dbReference type="CDD" id="cd08071">
    <property type="entry name" value="MPN_DUF2466"/>
    <property type="match status" value="1"/>
</dbReference>
<evidence type="ECO:0000256" key="5">
    <source>
        <dbReference type="ARBA" id="ARBA00023049"/>
    </source>
</evidence>
<evidence type="ECO:0000256" key="3">
    <source>
        <dbReference type="ARBA" id="ARBA00022801"/>
    </source>
</evidence>
<dbReference type="InterPro" id="IPR020891">
    <property type="entry name" value="UPF0758_CS"/>
</dbReference>
<reference evidence="7 8" key="1">
    <citation type="submission" date="2021-08" db="EMBL/GenBank/DDBJ databases">
        <title>Lysobacter sp. strain CJ11 Genome sequencing and assembly.</title>
        <authorList>
            <person name="Kim I."/>
        </authorList>
    </citation>
    <scope>NUCLEOTIDE SEQUENCE [LARGE SCALE GENOMIC DNA]</scope>
    <source>
        <strain evidence="7 8">CJ11</strain>
    </source>
</reference>
<dbReference type="PANTHER" id="PTHR30471">
    <property type="entry name" value="DNA REPAIR PROTEIN RADC"/>
    <property type="match status" value="1"/>
</dbReference>
<keyword evidence="5" id="KW-0482">Metalloprotease</keyword>
<dbReference type="InterPro" id="IPR037518">
    <property type="entry name" value="MPN"/>
</dbReference>
<evidence type="ECO:0000259" key="6">
    <source>
        <dbReference type="PROSITE" id="PS50249"/>
    </source>
</evidence>
<keyword evidence="3" id="KW-0378">Hydrolase</keyword>
<gene>
    <name evidence="7" type="ORF">H8L67_09930</name>
</gene>
<evidence type="ECO:0000256" key="1">
    <source>
        <dbReference type="ARBA" id="ARBA00022670"/>
    </source>
</evidence>